<name>A0A1I2GUW8_9GAMM</name>
<dbReference type="AlphaFoldDB" id="A0A1I2GUW8"/>
<comment type="similarity">
    <text evidence="1">Belongs to the MscS (TC 1.A.23) family.</text>
</comment>
<keyword evidence="1" id="KW-0997">Cell inner membrane</keyword>
<dbReference type="Pfam" id="PF21082">
    <property type="entry name" value="MS_channel_3rd"/>
    <property type="match status" value="1"/>
</dbReference>
<proteinExistence type="inferred from homology"/>
<comment type="subunit">
    <text evidence="1">Homoheptamer.</text>
</comment>
<dbReference type="GO" id="GO:0008381">
    <property type="term" value="F:mechanosensitive monoatomic ion channel activity"/>
    <property type="evidence" value="ECO:0007669"/>
    <property type="project" value="InterPro"/>
</dbReference>
<evidence type="ECO:0000259" key="2">
    <source>
        <dbReference type="Pfam" id="PF21082"/>
    </source>
</evidence>
<keyword evidence="1" id="KW-0472">Membrane</keyword>
<dbReference type="InterPro" id="IPR049278">
    <property type="entry name" value="MS_channel_C"/>
</dbReference>
<evidence type="ECO:0000313" key="3">
    <source>
        <dbReference type="EMBL" id="SFF20859.1"/>
    </source>
</evidence>
<comment type="subcellular location">
    <subcellularLocation>
        <location evidence="1">Cell inner membrane</location>
        <topology evidence="1">Multi-pass membrane protein</topology>
    </subcellularLocation>
</comment>
<evidence type="ECO:0000313" key="4">
    <source>
        <dbReference type="Proteomes" id="UP000199477"/>
    </source>
</evidence>
<dbReference type="PANTHER" id="PTHR30221">
    <property type="entry name" value="SMALL-CONDUCTANCE MECHANOSENSITIVE CHANNEL"/>
    <property type="match status" value="1"/>
</dbReference>
<reference evidence="4" key="1">
    <citation type="submission" date="2016-10" db="EMBL/GenBank/DDBJ databases">
        <authorList>
            <person name="Varghese N."/>
            <person name="Submissions S."/>
        </authorList>
    </citation>
    <scope>NUCLEOTIDE SEQUENCE [LARGE SCALE GENOMIC DNA]</scope>
    <source>
        <strain evidence="4">UNC178MFTsu3.1</strain>
    </source>
</reference>
<dbReference type="Proteomes" id="UP000199477">
    <property type="component" value="Unassembled WGS sequence"/>
</dbReference>
<keyword evidence="1" id="KW-0813">Transport</keyword>
<dbReference type="InterPro" id="IPR011066">
    <property type="entry name" value="MscS_channel_C_sf"/>
</dbReference>
<dbReference type="GO" id="GO:0005886">
    <property type="term" value="C:plasma membrane"/>
    <property type="evidence" value="ECO:0007669"/>
    <property type="project" value="UniProtKB-SubCell"/>
</dbReference>
<evidence type="ECO:0000256" key="1">
    <source>
        <dbReference type="RuleBase" id="RU369025"/>
    </source>
</evidence>
<keyword evidence="1" id="KW-1003">Cell membrane</keyword>
<keyword evidence="1" id="KW-0407">Ion channel</keyword>
<comment type="function">
    <text evidence="1">Mechanosensitive channel that participates in the regulation of osmotic pressure changes within the cell, opening in response to stretch forces in the membrane lipid bilayer, without the need for other proteins. Contributes to normal resistance to hypoosmotic shock. Forms an ion channel of 1.0 nanosiemens conductance with a slight preference for anions.</text>
</comment>
<feature type="domain" description="Mechanosensitive ion channel MscS C-terminal" evidence="2">
    <location>
        <begin position="6"/>
        <end position="47"/>
    </location>
</feature>
<dbReference type="Gene3D" id="3.30.70.100">
    <property type="match status" value="1"/>
</dbReference>
<accession>A0A1I2GUW8</accession>
<keyword evidence="1" id="KW-0406">Ion transport</keyword>
<dbReference type="SUPFAM" id="SSF82689">
    <property type="entry name" value="Mechanosensitive channel protein MscS (YggB), C-terminal domain"/>
    <property type="match status" value="1"/>
</dbReference>
<dbReference type="InterPro" id="IPR045275">
    <property type="entry name" value="MscS_archaea/bacteria_type"/>
</dbReference>
<dbReference type="EMBL" id="FONH01000010">
    <property type="protein sequence ID" value="SFF20859.1"/>
    <property type="molecule type" value="Genomic_DNA"/>
</dbReference>
<organism evidence="3 4">
    <name type="scientific">Dyella marensis</name>
    <dbReference type="NCBI Taxonomy" id="500610"/>
    <lineage>
        <taxon>Bacteria</taxon>
        <taxon>Pseudomonadati</taxon>
        <taxon>Pseudomonadota</taxon>
        <taxon>Gammaproteobacteria</taxon>
        <taxon>Lysobacterales</taxon>
        <taxon>Rhodanobacteraceae</taxon>
        <taxon>Dyella</taxon>
    </lineage>
</organism>
<feature type="non-terminal residue" evidence="3">
    <location>
        <position position="1"/>
    </location>
</feature>
<keyword evidence="4" id="KW-1185">Reference proteome</keyword>
<sequence length="63" mass="7110">GIWTESLGDSAVNLVIRAFTRTGDLWGAQTDLLRRIKERFDAEGISIPFPQRELRVVQGKLPD</sequence>
<protein>
    <recommendedName>
        <fullName evidence="1">Small-conductance mechanosensitive channel</fullName>
    </recommendedName>
</protein>
<dbReference type="PANTHER" id="PTHR30221:SF1">
    <property type="entry name" value="SMALL-CONDUCTANCE MECHANOSENSITIVE CHANNEL"/>
    <property type="match status" value="1"/>
</dbReference>
<gene>
    <name evidence="3" type="ORF">SAMN02799615_02740</name>
</gene>